<dbReference type="Pfam" id="PF01636">
    <property type="entry name" value="APH"/>
    <property type="match status" value="1"/>
</dbReference>
<comment type="caution">
    <text evidence="2">The sequence shown here is derived from an EMBL/GenBank/DDBJ whole genome shotgun (WGS) entry which is preliminary data.</text>
</comment>
<protein>
    <recommendedName>
        <fullName evidence="1">Aminoglycoside phosphotransferase domain-containing protein</fullName>
    </recommendedName>
</protein>
<keyword evidence="3" id="KW-1185">Reference proteome</keyword>
<sequence length="251" mass="28019">MTQTAQYTRGHHESVVEHCKAETRMNRVVPVVLVALPVGCASGADDMCCAALFGKEGKHEEKTGGSVVRVPAGEWERCVEWTLARWIHPTPTCPPNPWIGTASGRAFWDPVVSDEDPEDGWGPYVDLAAFNDARVALFDKFARIHPPIADQLRAYRRDMRDDLPVVFTHADIHRENVLLKQSSDGTQVDVLALLDWGCAGWRPIFWEGYKSAWLGHNFKVWGELGPRLFAGYEGEVELEKTLLQVNGGMPP</sequence>
<dbReference type="Proteomes" id="UP001218218">
    <property type="component" value="Unassembled WGS sequence"/>
</dbReference>
<name>A0AAD7ALK4_9AGAR</name>
<dbReference type="SUPFAM" id="SSF56112">
    <property type="entry name" value="Protein kinase-like (PK-like)"/>
    <property type="match status" value="1"/>
</dbReference>
<dbReference type="InterPro" id="IPR011009">
    <property type="entry name" value="Kinase-like_dom_sf"/>
</dbReference>
<dbReference type="InterPro" id="IPR002575">
    <property type="entry name" value="Aminoglycoside_PTrfase"/>
</dbReference>
<proteinExistence type="predicted"/>
<dbReference type="EMBL" id="JARIHO010000005">
    <property type="protein sequence ID" value="KAJ7361319.1"/>
    <property type="molecule type" value="Genomic_DNA"/>
</dbReference>
<organism evidence="2 3">
    <name type="scientific">Mycena albidolilacea</name>
    <dbReference type="NCBI Taxonomy" id="1033008"/>
    <lineage>
        <taxon>Eukaryota</taxon>
        <taxon>Fungi</taxon>
        <taxon>Dikarya</taxon>
        <taxon>Basidiomycota</taxon>
        <taxon>Agaricomycotina</taxon>
        <taxon>Agaricomycetes</taxon>
        <taxon>Agaricomycetidae</taxon>
        <taxon>Agaricales</taxon>
        <taxon>Marasmiineae</taxon>
        <taxon>Mycenaceae</taxon>
        <taxon>Mycena</taxon>
    </lineage>
</organism>
<dbReference type="AlphaFoldDB" id="A0AAD7ALK4"/>
<feature type="domain" description="Aminoglycoside phosphotransferase" evidence="1">
    <location>
        <begin position="145"/>
        <end position="233"/>
    </location>
</feature>
<evidence type="ECO:0000259" key="1">
    <source>
        <dbReference type="Pfam" id="PF01636"/>
    </source>
</evidence>
<gene>
    <name evidence="2" type="ORF">DFH08DRAFT_1032351</name>
</gene>
<evidence type="ECO:0000313" key="3">
    <source>
        <dbReference type="Proteomes" id="UP001218218"/>
    </source>
</evidence>
<evidence type="ECO:0000313" key="2">
    <source>
        <dbReference type="EMBL" id="KAJ7361319.1"/>
    </source>
</evidence>
<reference evidence="2" key="1">
    <citation type="submission" date="2023-03" db="EMBL/GenBank/DDBJ databases">
        <title>Massive genome expansion in bonnet fungi (Mycena s.s.) driven by repeated elements and novel gene families across ecological guilds.</title>
        <authorList>
            <consortium name="Lawrence Berkeley National Laboratory"/>
            <person name="Harder C.B."/>
            <person name="Miyauchi S."/>
            <person name="Viragh M."/>
            <person name="Kuo A."/>
            <person name="Thoen E."/>
            <person name="Andreopoulos B."/>
            <person name="Lu D."/>
            <person name="Skrede I."/>
            <person name="Drula E."/>
            <person name="Henrissat B."/>
            <person name="Morin E."/>
            <person name="Kohler A."/>
            <person name="Barry K."/>
            <person name="LaButti K."/>
            <person name="Morin E."/>
            <person name="Salamov A."/>
            <person name="Lipzen A."/>
            <person name="Mereny Z."/>
            <person name="Hegedus B."/>
            <person name="Baldrian P."/>
            <person name="Stursova M."/>
            <person name="Weitz H."/>
            <person name="Taylor A."/>
            <person name="Grigoriev I.V."/>
            <person name="Nagy L.G."/>
            <person name="Martin F."/>
            <person name="Kauserud H."/>
        </authorList>
    </citation>
    <scope>NUCLEOTIDE SEQUENCE</scope>
    <source>
        <strain evidence="2">CBHHK002</strain>
    </source>
</reference>
<accession>A0AAD7ALK4</accession>
<dbReference type="Gene3D" id="3.90.1200.10">
    <property type="match status" value="1"/>
</dbReference>